<feature type="compositionally biased region" description="Basic and acidic residues" evidence="1">
    <location>
        <begin position="426"/>
        <end position="437"/>
    </location>
</feature>
<feature type="region of interest" description="Disordered" evidence="1">
    <location>
        <begin position="214"/>
        <end position="238"/>
    </location>
</feature>
<feature type="compositionally biased region" description="Low complexity" evidence="1">
    <location>
        <begin position="616"/>
        <end position="626"/>
    </location>
</feature>
<evidence type="ECO:0000313" key="2">
    <source>
        <dbReference type="EMBL" id="KAL2796452.1"/>
    </source>
</evidence>
<feature type="compositionally biased region" description="Polar residues" evidence="1">
    <location>
        <begin position="601"/>
        <end position="610"/>
    </location>
</feature>
<reference evidence="2 3" key="1">
    <citation type="submission" date="2024-07" db="EMBL/GenBank/DDBJ databases">
        <title>Section-level genome sequencing and comparative genomics of Aspergillus sections Usti and Cavernicolus.</title>
        <authorList>
            <consortium name="Lawrence Berkeley National Laboratory"/>
            <person name="Nybo J.L."/>
            <person name="Vesth T.C."/>
            <person name="Theobald S."/>
            <person name="Frisvad J.C."/>
            <person name="Larsen T.O."/>
            <person name="Kjaerboelling I."/>
            <person name="Rothschild-Mancinelli K."/>
            <person name="Lyhne E.K."/>
            <person name="Kogle M.E."/>
            <person name="Barry K."/>
            <person name="Clum A."/>
            <person name="Na H."/>
            <person name="Ledsgaard L."/>
            <person name="Lin J."/>
            <person name="Lipzen A."/>
            <person name="Kuo A."/>
            <person name="Riley R."/>
            <person name="Mondo S."/>
            <person name="Labutti K."/>
            <person name="Haridas S."/>
            <person name="Pangalinan J."/>
            <person name="Salamov A.A."/>
            <person name="Simmons B.A."/>
            <person name="Magnuson J.K."/>
            <person name="Chen J."/>
            <person name="Drula E."/>
            <person name="Henrissat B."/>
            <person name="Wiebenga A."/>
            <person name="Lubbers R.J."/>
            <person name="Gomes A.C."/>
            <person name="Makela M.R."/>
            <person name="Stajich J."/>
            <person name="Grigoriev I.V."/>
            <person name="Mortensen U.H."/>
            <person name="De Vries R.P."/>
            <person name="Baker S.E."/>
            <person name="Andersen M.R."/>
        </authorList>
    </citation>
    <scope>NUCLEOTIDE SEQUENCE [LARGE SCALE GENOMIC DNA]</scope>
    <source>
        <strain evidence="2 3">CBS 209.92</strain>
    </source>
</reference>
<feature type="compositionally biased region" description="Low complexity" evidence="1">
    <location>
        <begin position="15"/>
        <end position="28"/>
    </location>
</feature>
<accession>A0ABR4GBP3</accession>
<dbReference type="EMBL" id="JBFTWV010000026">
    <property type="protein sequence ID" value="KAL2796452.1"/>
    <property type="molecule type" value="Genomic_DNA"/>
</dbReference>
<feature type="compositionally biased region" description="Basic residues" evidence="1">
    <location>
        <begin position="447"/>
        <end position="458"/>
    </location>
</feature>
<feature type="compositionally biased region" description="Polar residues" evidence="1">
    <location>
        <begin position="318"/>
        <end position="350"/>
    </location>
</feature>
<keyword evidence="3" id="KW-1185">Reference proteome</keyword>
<feature type="region of interest" description="Disordered" evidence="1">
    <location>
        <begin position="1"/>
        <end position="117"/>
    </location>
</feature>
<feature type="region of interest" description="Disordered" evidence="1">
    <location>
        <begin position="394"/>
        <end position="476"/>
    </location>
</feature>
<feature type="compositionally biased region" description="Polar residues" evidence="1">
    <location>
        <begin position="1"/>
        <end position="14"/>
    </location>
</feature>
<feature type="region of interest" description="Disordered" evidence="1">
    <location>
        <begin position="306"/>
        <end position="356"/>
    </location>
</feature>
<feature type="region of interest" description="Disordered" evidence="1">
    <location>
        <begin position="542"/>
        <end position="635"/>
    </location>
</feature>
<feature type="compositionally biased region" description="Polar residues" evidence="1">
    <location>
        <begin position="44"/>
        <end position="57"/>
    </location>
</feature>
<feature type="compositionally biased region" description="Low complexity" evidence="1">
    <location>
        <begin position="169"/>
        <end position="180"/>
    </location>
</feature>
<name>A0ABR4GBP3_9EURO</name>
<organism evidence="2 3">
    <name type="scientific">Aspergillus keveii</name>
    <dbReference type="NCBI Taxonomy" id="714993"/>
    <lineage>
        <taxon>Eukaryota</taxon>
        <taxon>Fungi</taxon>
        <taxon>Dikarya</taxon>
        <taxon>Ascomycota</taxon>
        <taxon>Pezizomycotina</taxon>
        <taxon>Eurotiomycetes</taxon>
        <taxon>Eurotiomycetidae</taxon>
        <taxon>Eurotiales</taxon>
        <taxon>Aspergillaceae</taxon>
        <taxon>Aspergillus</taxon>
        <taxon>Aspergillus subgen. Nidulantes</taxon>
    </lineage>
</organism>
<dbReference type="PANTHER" id="PTHR20932:SF8">
    <property type="entry name" value="LD22649P"/>
    <property type="match status" value="1"/>
</dbReference>
<feature type="compositionally biased region" description="Low complexity" evidence="1">
    <location>
        <begin position="508"/>
        <end position="526"/>
    </location>
</feature>
<feature type="compositionally biased region" description="Low complexity" evidence="1">
    <location>
        <begin position="75"/>
        <end position="85"/>
    </location>
</feature>
<feature type="compositionally biased region" description="Polar residues" evidence="1">
    <location>
        <begin position="90"/>
        <end position="105"/>
    </location>
</feature>
<comment type="caution">
    <text evidence="2">The sequence shown here is derived from an EMBL/GenBank/DDBJ whole genome shotgun (WGS) entry which is preliminary data.</text>
</comment>
<gene>
    <name evidence="2" type="ORF">BJX66DRAFT_335949</name>
</gene>
<feature type="region of interest" description="Disordered" evidence="1">
    <location>
        <begin position="148"/>
        <end position="192"/>
    </location>
</feature>
<protein>
    <recommendedName>
        <fullName evidence="4">LysM domain protein</fullName>
    </recommendedName>
</protein>
<proteinExistence type="predicted"/>
<dbReference type="Proteomes" id="UP001610563">
    <property type="component" value="Unassembled WGS sequence"/>
</dbReference>
<dbReference type="Gene3D" id="3.10.350.10">
    <property type="entry name" value="LysM domain"/>
    <property type="match status" value="1"/>
</dbReference>
<feature type="compositionally biased region" description="Polar residues" evidence="1">
    <location>
        <begin position="547"/>
        <end position="560"/>
    </location>
</feature>
<feature type="region of interest" description="Disordered" evidence="1">
    <location>
        <begin position="495"/>
        <end position="527"/>
    </location>
</feature>
<dbReference type="PANTHER" id="PTHR20932">
    <property type="entry name" value="LYSM AND PUTATIVE PEPTIDOGLYCAN-BINDING DOMAIN-CONTAINING PROTEIN"/>
    <property type="match status" value="1"/>
</dbReference>
<evidence type="ECO:0000256" key="1">
    <source>
        <dbReference type="SAM" id="MobiDB-lite"/>
    </source>
</evidence>
<feature type="compositionally biased region" description="Polar residues" evidence="1">
    <location>
        <begin position="409"/>
        <end position="420"/>
    </location>
</feature>
<dbReference type="InterPro" id="IPR045030">
    <property type="entry name" value="LYSM1-4"/>
</dbReference>
<sequence>MSSRGGSADTFSPGTATDSARRSTTSTIRPRRLISFNEDDGDNTWRQPSSTGLSTMRSAEGPTLRSRGATPSPRPSRTVSPIPVSHLPRATQSHSGSRSGNSLGGFTSDGKHPDPFAESSRAAVDFLDSSWTSLQSLASSLLGSDIAHPVSNGTPRTHVRKPSRPDYFTRNTSRTSSASAWGPSGPTTPEIGAGTQEERQALVQAKKREALLLADTDPSWSLNPGHKRRDSNDRTTQSAIDTSHDEEALVYVHQVQPSDSITGVSIRYGCQAAIFRKANGFWPSDSIQGRKTVLLPVDCCSVKGRPLQPGQPDLLQDDCSSIEDTSGSSIVPTSTPKTATFPQDSAQTNVEPEAESDQVWKHESWVQIDGFPAAVQIGRVPRRALGFFPRSRRKSLSYSDTEPIRGREQTPTISIASSPSGVGPSKYRDHTDDRLLHPDSPASPNPHRSKPGGRHKRQQSGLEFSGTGVGTLDRSVNIPGPAMDGLSKFFAQHLPNLAPKQPSPGFESLNGNSSTVSSSNSTSLDSIGGAVEGWVRKMTARAKSGLSDLQQINSASQTIDPGQDNRRRGLGDLIELDDGMEPRNSSGLLAGPSWKPDFGRSVSNLANGSSLRERFPSASPSTSRTRTAQDRFKDD</sequence>
<evidence type="ECO:0000313" key="3">
    <source>
        <dbReference type="Proteomes" id="UP001610563"/>
    </source>
</evidence>
<evidence type="ECO:0008006" key="4">
    <source>
        <dbReference type="Google" id="ProtNLM"/>
    </source>
</evidence>
<dbReference type="InterPro" id="IPR036779">
    <property type="entry name" value="LysM_dom_sf"/>
</dbReference>